<evidence type="ECO:0000313" key="3">
    <source>
        <dbReference type="EMBL" id="UKJ90669.2"/>
    </source>
</evidence>
<dbReference type="PROSITE" id="PS51420">
    <property type="entry name" value="RHO"/>
    <property type="match status" value="1"/>
</dbReference>
<reference evidence="3" key="1">
    <citation type="submission" date="2022-07" db="EMBL/GenBank/DDBJ databases">
        <title>Evaluation of T. orientalis genome assembly methods using nanopore sequencing and analysis of variation between genomes.</title>
        <authorList>
            <person name="Yam J."/>
            <person name="Micallef M.L."/>
            <person name="Liu M."/>
            <person name="Djordjevic S.P."/>
            <person name="Bogema D.R."/>
            <person name="Jenkins C."/>
        </authorList>
    </citation>
    <scope>NUCLEOTIDE SEQUENCE</scope>
    <source>
        <strain evidence="3">Fish Creek</strain>
    </source>
</reference>
<evidence type="ECO:0000313" key="4">
    <source>
        <dbReference type="Proteomes" id="UP000244803"/>
    </source>
</evidence>
<dbReference type="InterPro" id="IPR005225">
    <property type="entry name" value="Small_GTP-bd"/>
</dbReference>
<dbReference type="NCBIfam" id="TIGR00231">
    <property type="entry name" value="small_GTP"/>
    <property type="match status" value="1"/>
</dbReference>
<name>A0A976M8U8_THEOR</name>
<dbReference type="InterPro" id="IPR050227">
    <property type="entry name" value="Rab"/>
</dbReference>
<dbReference type="Gene3D" id="3.40.50.300">
    <property type="entry name" value="P-loop containing nucleotide triphosphate hydrolases"/>
    <property type="match status" value="1"/>
</dbReference>
<dbReference type="Pfam" id="PF00071">
    <property type="entry name" value="Ras"/>
    <property type="match status" value="1"/>
</dbReference>
<dbReference type="InterPro" id="IPR001806">
    <property type="entry name" value="Small_GTPase"/>
</dbReference>
<dbReference type="PANTHER" id="PTHR47977">
    <property type="entry name" value="RAS-RELATED PROTEIN RAB"/>
    <property type="match status" value="1"/>
</dbReference>
<dbReference type="PROSITE" id="PS51417">
    <property type="entry name" value="ARF"/>
    <property type="match status" value="1"/>
</dbReference>
<dbReference type="SMART" id="SM00173">
    <property type="entry name" value="RAS"/>
    <property type="match status" value="1"/>
</dbReference>
<proteinExistence type="predicted"/>
<dbReference type="OrthoDB" id="9989112at2759"/>
<dbReference type="AlphaFoldDB" id="A0A976M8U8"/>
<dbReference type="FunFam" id="3.40.50.300:FF:000823">
    <property type="entry name" value="Small GTPase RAB, putative"/>
    <property type="match status" value="1"/>
</dbReference>
<dbReference type="SMART" id="SM00174">
    <property type="entry name" value="RHO"/>
    <property type="match status" value="1"/>
</dbReference>
<dbReference type="GO" id="GO:0003924">
    <property type="term" value="F:GTPase activity"/>
    <property type="evidence" value="ECO:0007669"/>
    <property type="project" value="InterPro"/>
</dbReference>
<sequence length="222" mass="24916">MTSSDGMTSVSNQRNKIVLLGEQSAGKTSIVTRFVYDHYIPAYAATIGIDFLSKVVTVNQRTMRLQLWDTAGQERFRSLMPSYIRDSSSAIVVYDITNRESFERTRNWIKDIKDMRGDKAVIVVVGNKTDLLDKRTVSFEEGESLAKEMNCFFRETSAKNGDNVQELFTLVASELLKTIEPEPVNDRLVDIDLRPSAPIENTGCVGRSSVGISSLTKMCQRN</sequence>
<dbReference type="InterPro" id="IPR027417">
    <property type="entry name" value="P-loop_NTPase"/>
</dbReference>
<organism evidence="3 4">
    <name type="scientific">Theileria orientalis</name>
    <dbReference type="NCBI Taxonomy" id="68886"/>
    <lineage>
        <taxon>Eukaryota</taxon>
        <taxon>Sar</taxon>
        <taxon>Alveolata</taxon>
        <taxon>Apicomplexa</taxon>
        <taxon>Aconoidasida</taxon>
        <taxon>Piroplasmida</taxon>
        <taxon>Theileriidae</taxon>
        <taxon>Theileria</taxon>
    </lineage>
</organism>
<dbReference type="PRINTS" id="PR00449">
    <property type="entry name" value="RASTRNSFRMNG"/>
</dbReference>
<dbReference type="PROSITE" id="PS51421">
    <property type="entry name" value="RAS"/>
    <property type="match status" value="1"/>
</dbReference>
<dbReference type="SUPFAM" id="SSF52540">
    <property type="entry name" value="P-loop containing nucleoside triphosphate hydrolases"/>
    <property type="match status" value="1"/>
</dbReference>
<dbReference type="GO" id="GO:0005525">
    <property type="term" value="F:GTP binding"/>
    <property type="evidence" value="ECO:0007669"/>
    <property type="project" value="UniProtKB-KW"/>
</dbReference>
<dbReference type="PROSITE" id="PS51419">
    <property type="entry name" value="RAB"/>
    <property type="match status" value="1"/>
</dbReference>
<evidence type="ECO:0000256" key="1">
    <source>
        <dbReference type="ARBA" id="ARBA00022741"/>
    </source>
</evidence>
<dbReference type="Proteomes" id="UP000244803">
    <property type="component" value="Chromosome 2"/>
</dbReference>
<dbReference type="EMBL" id="CP056068">
    <property type="protein sequence ID" value="UKJ90669.2"/>
    <property type="molecule type" value="Genomic_DNA"/>
</dbReference>
<dbReference type="SMART" id="SM00175">
    <property type="entry name" value="RAB"/>
    <property type="match status" value="1"/>
</dbReference>
<keyword evidence="1" id="KW-0547">Nucleotide-binding</keyword>
<protein>
    <submittedName>
        <fullName evidence="3">Small GTP binding protein rab6</fullName>
    </submittedName>
</protein>
<accession>A0A976M8U8</accession>
<dbReference type="CDD" id="cd01861">
    <property type="entry name" value="Rab6"/>
    <property type="match status" value="1"/>
</dbReference>
<gene>
    <name evidence="3" type="ORF">MACJ_001603</name>
</gene>
<dbReference type="SMART" id="SM00176">
    <property type="entry name" value="RAN"/>
    <property type="match status" value="1"/>
</dbReference>
<evidence type="ECO:0000256" key="2">
    <source>
        <dbReference type="ARBA" id="ARBA00023134"/>
    </source>
</evidence>
<keyword evidence="2" id="KW-0342">GTP-binding</keyword>
<dbReference type="SMART" id="SM00177">
    <property type="entry name" value="ARF"/>
    <property type="match status" value="1"/>
</dbReference>